<keyword evidence="3" id="KW-1185">Reference proteome</keyword>
<dbReference type="OrthoDB" id="278371at2"/>
<evidence type="ECO:0000259" key="1">
    <source>
        <dbReference type="Pfam" id="PF07638"/>
    </source>
</evidence>
<accession>A0A517SCJ1</accession>
<dbReference type="AlphaFoldDB" id="A0A517SCJ1"/>
<dbReference type="InterPro" id="IPR011517">
    <property type="entry name" value="RNA_pol_sigma70_ECF-like"/>
</dbReference>
<dbReference type="InterPro" id="IPR053812">
    <property type="entry name" value="HTH_Sigma70_ECF-like"/>
</dbReference>
<protein>
    <submittedName>
        <fullName evidence="2">ECF sigma factor</fullName>
    </submittedName>
</protein>
<evidence type="ECO:0000313" key="3">
    <source>
        <dbReference type="Proteomes" id="UP000315700"/>
    </source>
</evidence>
<gene>
    <name evidence="2" type="ORF">Pan44_18580</name>
</gene>
<proteinExistence type="predicted"/>
<dbReference type="SUPFAM" id="SSF88659">
    <property type="entry name" value="Sigma3 and sigma4 domains of RNA polymerase sigma factors"/>
    <property type="match status" value="1"/>
</dbReference>
<name>A0A517SCJ1_9PLAN</name>
<dbReference type="InParanoid" id="A0A517SCJ1"/>
<dbReference type="InterPro" id="IPR013324">
    <property type="entry name" value="RNA_pol_sigma_r3/r4-like"/>
</dbReference>
<dbReference type="NCBIfam" id="TIGR02999">
    <property type="entry name" value="Sig-70_X6"/>
    <property type="match status" value="1"/>
</dbReference>
<sequence>MKSDELIPLVYNELRRLASRKLTRETPGQTLQATALVHEAYVRLVANQPELRWKSRGHFFAAAAEAMRRILVEKARHRETAKAGGGRQRLPLSDSVVAADDEPEIDVLALDEMIDELAGHDPQAAELVKLRYFAGFGHVEAAEVLGIERRAADRLWLLARTWLFRRLSTS</sequence>
<feature type="domain" description="RNA polymerase sigma-70 ECF-like HTH" evidence="1">
    <location>
        <begin position="2"/>
        <end position="168"/>
    </location>
</feature>
<dbReference type="EMBL" id="CP036271">
    <property type="protein sequence ID" value="QDT53834.1"/>
    <property type="molecule type" value="Genomic_DNA"/>
</dbReference>
<dbReference type="Pfam" id="PF07638">
    <property type="entry name" value="Sigma70_ECF"/>
    <property type="match status" value="1"/>
</dbReference>
<dbReference type="Gene3D" id="1.10.10.10">
    <property type="entry name" value="Winged helix-like DNA-binding domain superfamily/Winged helix DNA-binding domain"/>
    <property type="match status" value="1"/>
</dbReference>
<dbReference type="InterPro" id="IPR036388">
    <property type="entry name" value="WH-like_DNA-bd_sf"/>
</dbReference>
<evidence type="ECO:0000313" key="2">
    <source>
        <dbReference type="EMBL" id="QDT53834.1"/>
    </source>
</evidence>
<organism evidence="2 3">
    <name type="scientific">Caulifigura coniformis</name>
    <dbReference type="NCBI Taxonomy" id="2527983"/>
    <lineage>
        <taxon>Bacteria</taxon>
        <taxon>Pseudomonadati</taxon>
        <taxon>Planctomycetota</taxon>
        <taxon>Planctomycetia</taxon>
        <taxon>Planctomycetales</taxon>
        <taxon>Planctomycetaceae</taxon>
        <taxon>Caulifigura</taxon>
    </lineage>
</organism>
<dbReference type="KEGG" id="ccos:Pan44_18580"/>
<dbReference type="Proteomes" id="UP000315700">
    <property type="component" value="Chromosome"/>
</dbReference>
<reference evidence="2 3" key="1">
    <citation type="submission" date="2019-02" db="EMBL/GenBank/DDBJ databases">
        <title>Deep-cultivation of Planctomycetes and their phenomic and genomic characterization uncovers novel biology.</title>
        <authorList>
            <person name="Wiegand S."/>
            <person name="Jogler M."/>
            <person name="Boedeker C."/>
            <person name="Pinto D."/>
            <person name="Vollmers J."/>
            <person name="Rivas-Marin E."/>
            <person name="Kohn T."/>
            <person name="Peeters S.H."/>
            <person name="Heuer A."/>
            <person name="Rast P."/>
            <person name="Oberbeckmann S."/>
            <person name="Bunk B."/>
            <person name="Jeske O."/>
            <person name="Meyerdierks A."/>
            <person name="Storesund J.E."/>
            <person name="Kallscheuer N."/>
            <person name="Luecker S."/>
            <person name="Lage O.M."/>
            <person name="Pohl T."/>
            <person name="Merkel B.J."/>
            <person name="Hornburger P."/>
            <person name="Mueller R.-W."/>
            <person name="Bruemmer F."/>
            <person name="Labrenz M."/>
            <person name="Spormann A.M."/>
            <person name="Op den Camp H."/>
            <person name="Overmann J."/>
            <person name="Amann R."/>
            <person name="Jetten M.S.M."/>
            <person name="Mascher T."/>
            <person name="Medema M.H."/>
            <person name="Devos D.P."/>
            <person name="Kaster A.-K."/>
            <person name="Ovreas L."/>
            <person name="Rohde M."/>
            <person name="Galperin M.Y."/>
            <person name="Jogler C."/>
        </authorList>
    </citation>
    <scope>NUCLEOTIDE SEQUENCE [LARGE SCALE GENOMIC DNA]</scope>
    <source>
        <strain evidence="2 3">Pan44</strain>
    </source>
</reference>
<dbReference type="RefSeq" id="WP_145029366.1">
    <property type="nucleotide sequence ID" value="NZ_CP036271.1"/>
</dbReference>